<organism evidence="2 3">
    <name type="scientific">Tanacetum coccineum</name>
    <dbReference type="NCBI Taxonomy" id="301880"/>
    <lineage>
        <taxon>Eukaryota</taxon>
        <taxon>Viridiplantae</taxon>
        <taxon>Streptophyta</taxon>
        <taxon>Embryophyta</taxon>
        <taxon>Tracheophyta</taxon>
        <taxon>Spermatophyta</taxon>
        <taxon>Magnoliopsida</taxon>
        <taxon>eudicotyledons</taxon>
        <taxon>Gunneridae</taxon>
        <taxon>Pentapetalae</taxon>
        <taxon>asterids</taxon>
        <taxon>campanulids</taxon>
        <taxon>Asterales</taxon>
        <taxon>Asteraceae</taxon>
        <taxon>Asteroideae</taxon>
        <taxon>Anthemideae</taxon>
        <taxon>Anthemidinae</taxon>
        <taxon>Tanacetum</taxon>
    </lineage>
</organism>
<keyword evidence="3" id="KW-1185">Reference proteome</keyword>
<gene>
    <name evidence="2" type="ORF">Tco_1030126</name>
</gene>
<evidence type="ECO:0000313" key="2">
    <source>
        <dbReference type="EMBL" id="GJT70840.1"/>
    </source>
</evidence>
<feature type="compositionally biased region" description="Basic and acidic residues" evidence="1">
    <location>
        <begin position="65"/>
        <end position="97"/>
    </location>
</feature>
<sequence length="170" mass="19092">MYEHCFRNLGPDTRAKLRESRVPLVGFSSEVKYPLGIIDLSVTMGELDRNVEGSKRHNDLLQKEGSHILESEHIAPEAGSEGKDEPLEAPKENRLPEKVTVNDNYPDQPITIGGSRMSNEADKGPAQTRRCFRMGPYGHDWDAPLCRRTLVENLSTYRSKSLEKEKPSSG</sequence>
<evidence type="ECO:0000313" key="3">
    <source>
        <dbReference type="Proteomes" id="UP001151760"/>
    </source>
</evidence>
<protein>
    <submittedName>
        <fullName evidence="2">Uncharacterized protein</fullName>
    </submittedName>
</protein>
<evidence type="ECO:0000256" key="1">
    <source>
        <dbReference type="SAM" id="MobiDB-lite"/>
    </source>
</evidence>
<proteinExistence type="predicted"/>
<feature type="region of interest" description="Disordered" evidence="1">
    <location>
        <begin position="65"/>
        <end position="130"/>
    </location>
</feature>
<accession>A0ABQ5G5R5</accession>
<dbReference type="Proteomes" id="UP001151760">
    <property type="component" value="Unassembled WGS sequence"/>
</dbReference>
<reference evidence="2" key="1">
    <citation type="journal article" date="2022" name="Int. J. Mol. Sci.">
        <title>Draft Genome of Tanacetum Coccineum: Genomic Comparison of Closely Related Tanacetum-Family Plants.</title>
        <authorList>
            <person name="Yamashiro T."/>
            <person name="Shiraishi A."/>
            <person name="Nakayama K."/>
            <person name="Satake H."/>
        </authorList>
    </citation>
    <scope>NUCLEOTIDE SEQUENCE</scope>
</reference>
<name>A0ABQ5G5R5_9ASTR</name>
<reference evidence="2" key="2">
    <citation type="submission" date="2022-01" db="EMBL/GenBank/DDBJ databases">
        <authorList>
            <person name="Yamashiro T."/>
            <person name="Shiraishi A."/>
            <person name="Satake H."/>
            <person name="Nakayama K."/>
        </authorList>
    </citation>
    <scope>NUCLEOTIDE SEQUENCE</scope>
</reference>
<dbReference type="EMBL" id="BQNB010018115">
    <property type="protein sequence ID" value="GJT70840.1"/>
    <property type="molecule type" value="Genomic_DNA"/>
</dbReference>
<comment type="caution">
    <text evidence="2">The sequence shown here is derived from an EMBL/GenBank/DDBJ whole genome shotgun (WGS) entry which is preliminary data.</text>
</comment>